<evidence type="ECO:0000313" key="2">
    <source>
        <dbReference type="EMBL" id="MBD0724712.1"/>
    </source>
</evidence>
<evidence type="ECO:0000259" key="1">
    <source>
        <dbReference type="PROSITE" id="PS50213"/>
    </source>
</evidence>
<dbReference type="SMART" id="SM00554">
    <property type="entry name" value="FAS1"/>
    <property type="match status" value="2"/>
</dbReference>
<dbReference type="PROSITE" id="PS51257">
    <property type="entry name" value="PROKAR_LIPOPROTEIN"/>
    <property type="match status" value="1"/>
</dbReference>
<organism evidence="2 3">
    <name type="scientific">Flavobacterium pokkalii</name>
    <dbReference type="NCBI Taxonomy" id="1940408"/>
    <lineage>
        <taxon>Bacteria</taxon>
        <taxon>Pseudomonadati</taxon>
        <taxon>Bacteroidota</taxon>
        <taxon>Flavobacteriia</taxon>
        <taxon>Flavobacteriales</taxon>
        <taxon>Flavobacteriaceae</taxon>
        <taxon>Flavobacterium</taxon>
    </lineage>
</organism>
<dbReference type="PANTHER" id="PTHR10900:SF77">
    <property type="entry name" value="FI19380P1"/>
    <property type="match status" value="1"/>
</dbReference>
<accession>A0ABR7UP93</accession>
<comment type="caution">
    <text evidence="2">The sequence shown here is derived from an EMBL/GenBank/DDBJ whole genome shotgun (WGS) entry which is preliminary data.</text>
</comment>
<feature type="domain" description="FAS1" evidence="1">
    <location>
        <begin position="194"/>
        <end position="347"/>
    </location>
</feature>
<dbReference type="Proteomes" id="UP000661715">
    <property type="component" value="Unassembled WGS sequence"/>
</dbReference>
<sequence>MKIRKHITNLFTGILASVIVLSCNIPDDNINVIHFVPGEVKNPVTITQVIIKDPNLSIFEKLMRRIENSSNSASGKILSQLNLPGNTTVFAPTDTAFDAFMQANGITNIDNLPLATIQSIVYNHLISGKILAADFTTGFVSSQATRVSGSNTVNLSMYINTTDGVVLNGNSKVITPNVELENGVIHYVDKVVDLPTIDKLLSFDSNFSTLRTAITYSDSQSASPVIFDAINNTNTSVTLFAPTNTAFSNVLTELSKASLQDLTPTQVGNILKIHTISTATTTAAISSSLFVSRTNTKLQTLLTGTVGQINFNGTAKTIKDPRARTANITVKDLQAINGVIHSVDKVILPTTL</sequence>
<dbReference type="RefSeq" id="WP_188220095.1">
    <property type="nucleotide sequence ID" value="NZ_NASZ01000005.1"/>
</dbReference>
<dbReference type="Gene3D" id="2.30.180.10">
    <property type="entry name" value="FAS1 domain"/>
    <property type="match status" value="2"/>
</dbReference>
<dbReference type="EMBL" id="NASZ01000005">
    <property type="protein sequence ID" value="MBD0724712.1"/>
    <property type="molecule type" value="Genomic_DNA"/>
</dbReference>
<proteinExistence type="predicted"/>
<dbReference type="InterPro" id="IPR000782">
    <property type="entry name" value="FAS1_domain"/>
</dbReference>
<name>A0ABR7UP93_9FLAO</name>
<dbReference type="SUPFAM" id="SSF82153">
    <property type="entry name" value="FAS1 domain"/>
    <property type="match status" value="2"/>
</dbReference>
<dbReference type="PANTHER" id="PTHR10900">
    <property type="entry name" value="PERIOSTIN-RELATED"/>
    <property type="match status" value="1"/>
</dbReference>
<feature type="domain" description="FAS1" evidence="1">
    <location>
        <begin position="43"/>
        <end position="192"/>
    </location>
</feature>
<dbReference type="PROSITE" id="PS50213">
    <property type="entry name" value="FAS1"/>
    <property type="match status" value="2"/>
</dbReference>
<dbReference type="InterPro" id="IPR036378">
    <property type="entry name" value="FAS1_dom_sf"/>
</dbReference>
<reference evidence="2 3" key="1">
    <citation type="journal article" date="2020" name="Microbiol. Res.">
        <title>Flavobacterium pokkalii sp. nov., a novel plant growth promoting native rhizobacteria isolated from pokkali rice grown in coastal saline affected agricultural regions of southern India, Kerala.</title>
        <authorList>
            <person name="Menon R.R."/>
            <person name="Kumari S."/>
            <person name="Viver T."/>
            <person name="Rameshkumar N."/>
        </authorList>
    </citation>
    <scope>NUCLEOTIDE SEQUENCE [LARGE SCALE GENOMIC DNA]</scope>
    <source>
        <strain evidence="2 3">L1I52</strain>
    </source>
</reference>
<keyword evidence="3" id="KW-1185">Reference proteome</keyword>
<protein>
    <recommendedName>
        <fullName evidence="1">FAS1 domain-containing protein</fullName>
    </recommendedName>
</protein>
<gene>
    <name evidence="2" type="ORF">B6A10_05930</name>
</gene>
<dbReference type="Pfam" id="PF02469">
    <property type="entry name" value="Fasciclin"/>
    <property type="match status" value="2"/>
</dbReference>
<dbReference type="InterPro" id="IPR050904">
    <property type="entry name" value="Adhesion/Biosynth-related"/>
</dbReference>
<evidence type="ECO:0000313" key="3">
    <source>
        <dbReference type="Proteomes" id="UP000661715"/>
    </source>
</evidence>